<feature type="transmembrane region" description="Helical" evidence="11">
    <location>
        <begin position="1391"/>
        <end position="1413"/>
    </location>
</feature>
<dbReference type="InterPro" id="IPR043926">
    <property type="entry name" value="ABCG_dom"/>
</dbReference>
<feature type="transmembrane region" description="Helical" evidence="11">
    <location>
        <begin position="1194"/>
        <end position="1212"/>
    </location>
</feature>
<dbReference type="SMART" id="SM00382">
    <property type="entry name" value="AAA"/>
    <property type="match status" value="2"/>
</dbReference>
<evidence type="ECO:0000313" key="14">
    <source>
        <dbReference type="Proteomes" id="UP000594638"/>
    </source>
</evidence>
<evidence type="ECO:0000256" key="4">
    <source>
        <dbReference type="ARBA" id="ARBA00022692"/>
    </source>
</evidence>
<dbReference type="Pfam" id="PF00005">
    <property type="entry name" value="ABC_tran"/>
    <property type="match status" value="2"/>
</dbReference>
<protein>
    <submittedName>
        <fullName evidence="13">ABC transporter G family member 36-like</fullName>
    </submittedName>
</protein>
<dbReference type="InterPro" id="IPR013581">
    <property type="entry name" value="PDR_assoc"/>
</dbReference>
<feature type="transmembrane region" description="Helical" evidence="11">
    <location>
        <begin position="1169"/>
        <end position="1187"/>
    </location>
</feature>
<evidence type="ECO:0000259" key="12">
    <source>
        <dbReference type="PROSITE" id="PS50893"/>
    </source>
</evidence>
<keyword evidence="4 11" id="KW-0812">Transmembrane</keyword>
<comment type="caution">
    <text evidence="13">The sequence shown here is derived from an EMBL/GenBank/DDBJ whole genome shotgun (WGS) entry which is preliminary data.</text>
</comment>
<dbReference type="PANTHER" id="PTHR48040:SF53">
    <property type="entry name" value="ABC TRANSPORTER G FAMILY MEMBER 35-LIKE"/>
    <property type="match status" value="1"/>
</dbReference>
<reference evidence="13 14" key="1">
    <citation type="submission" date="2019-12" db="EMBL/GenBank/DDBJ databases">
        <authorList>
            <person name="Alioto T."/>
            <person name="Alioto T."/>
            <person name="Gomez Garrido J."/>
        </authorList>
    </citation>
    <scope>NUCLEOTIDE SEQUENCE [LARGE SCALE GENOMIC DNA]</scope>
</reference>
<gene>
    <name evidence="13" type="ORF">OLEA9_A097728</name>
</gene>
<dbReference type="InterPro" id="IPR027417">
    <property type="entry name" value="P-loop_NTPase"/>
</dbReference>
<dbReference type="PANTHER" id="PTHR48040">
    <property type="entry name" value="PLEIOTROPIC DRUG RESISTANCE PROTEIN 1-LIKE ISOFORM X1"/>
    <property type="match status" value="1"/>
</dbReference>
<feature type="transmembrane region" description="Helical" evidence="11">
    <location>
        <begin position="585"/>
        <end position="604"/>
    </location>
</feature>
<keyword evidence="14" id="KW-1185">Reference proteome</keyword>
<keyword evidence="9 11" id="KW-0472">Membrane</keyword>
<feature type="transmembrane region" description="Helical" evidence="11">
    <location>
        <begin position="1279"/>
        <end position="1297"/>
    </location>
</feature>
<feature type="transmembrane region" description="Helical" evidence="11">
    <location>
        <begin position="1252"/>
        <end position="1272"/>
    </location>
</feature>
<evidence type="ECO:0000256" key="10">
    <source>
        <dbReference type="SAM" id="MobiDB-lite"/>
    </source>
</evidence>
<dbReference type="InterPro" id="IPR034003">
    <property type="entry name" value="ABCG_PDR_2"/>
</dbReference>
<dbReference type="Proteomes" id="UP000594638">
    <property type="component" value="Unassembled WGS sequence"/>
</dbReference>
<dbReference type="CDD" id="cd03232">
    <property type="entry name" value="ABCG_PDR_domain2"/>
    <property type="match status" value="1"/>
</dbReference>
<feature type="transmembrane region" description="Helical" evidence="11">
    <location>
        <begin position="546"/>
        <end position="573"/>
    </location>
</feature>
<dbReference type="Pfam" id="PF01061">
    <property type="entry name" value="ABC2_membrane"/>
    <property type="match status" value="2"/>
</dbReference>
<dbReference type="GO" id="GO:0016020">
    <property type="term" value="C:membrane"/>
    <property type="evidence" value="ECO:0007669"/>
    <property type="project" value="UniProtKB-SubCell"/>
</dbReference>
<evidence type="ECO:0000256" key="7">
    <source>
        <dbReference type="ARBA" id="ARBA00022840"/>
    </source>
</evidence>
<keyword evidence="5" id="KW-0677">Repeat</keyword>
<feature type="transmembrane region" description="Helical" evidence="11">
    <location>
        <begin position="467"/>
        <end position="488"/>
    </location>
</feature>
<dbReference type="InterPro" id="IPR029481">
    <property type="entry name" value="ABC_trans_N"/>
</dbReference>
<dbReference type="Gramene" id="OE9A097728T1">
    <property type="protein sequence ID" value="OE9A097728C1"/>
    <property type="gene ID" value="OE9A097728"/>
</dbReference>
<dbReference type="InterPro" id="IPR013525">
    <property type="entry name" value="ABC2_TM"/>
</dbReference>
<evidence type="ECO:0000256" key="6">
    <source>
        <dbReference type="ARBA" id="ARBA00022741"/>
    </source>
</evidence>
<evidence type="ECO:0000256" key="3">
    <source>
        <dbReference type="ARBA" id="ARBA00022448"/>
    </source>
</evidence>
<feature type="region of interest" description="Disordered" evidence="10">
    <location>
        <begin position="762"/>
        <end position="784"/>
    </location>
</feature>
<keyword evidence="6" id="KW-0547">Nucleotide-binding</keyword>
<feature type="transmembrane region" description="Helical" evidence="11">
    <location>
        <begin position="695"/>
        <end position="721"/>
    </location>
</feature>
<dbReference type="GO" id="GO:0016887">
    <property type="term" value="F:ATP hydrolysis activity"/>
    <property type="evidence" value="ECO:0007669"/>
    <property type="project" value="InterPro"/>
</dbReference>
<evidence type="ECO:0000256" key="11">
    <source>
        <dbReference type="SAM" id="Phobius"/>
    </source>
</evidence>
<dbReference type="FunFam" id="3.40.50.300:FF:000532">
    <property type="entry name" value="ABC transporter G family member 34"/>
    <property type="match status" value="1"/>
</dbReference>
<dbReference type="FunFam" id="3.40.50.300:FF:000059">
    <property type="entry name" value="ABC transporter G family member 40"/>
    <property type="match status" value="1"/>
</dbReference>
<dbReference type="Pfam" id="PF19055">
    <property type="entry name" value="ABC2_membrane_7"/>
    <property type="match status" value="1"/>
</dbReference>
<feature type="transmembrane region" description="Helical" evidence="11">
    <location>
        <begin position="610"/>
        <end position="632"/>
    </location>
</feature>
<name>A0A8S0RAZ7_OLEEU</name>
<evidence type="ECO:0000256" key="1">
    <source>
        <dbReference type="ARBA" id="ARBA00004141"/>
    </source>
</evidence>
<evidence type="ECO:0000256" key="2">
    <source>
        <dbReference type="ARBA" id="ARBA00006012"/>
    </source>
</evidence>
<dbReference type="Pfam" id="PF08370">
    <property type="entry name" value="PDR_assoc"/>
    <property type="match status" value="1"/>
</dbReference>
<keyword evidence="8 11" id="KW-1133">Transmembrane helix</keyword>
<dbReference type="Gene3D" id="3.40.50.300">
    <property type="entry name" value="P-loop containing nucleotide triphosphate hydrolases"/>
    <property type="match status" value="2"/>
</dbReference>
<feature type="transmembrane region" description="Helical" evidence="11">
    <location>
        <begin position="1309"/>
        <end position="1328"/>
    </location>
</feature>
<evidence type="ECO:0000313" key="13">
    <source>
        <dbReference type="EMBL" id="CAA2975914.1"/>
    </source>
</evidence>
<dbReference type="InterPro" id="IPR003439">
    <property type="entry name" value="ABC_transporter-like_ATP-bd"/>
</dbReference>
<evidence type="ECO:0000256" key="5">
    <source>
        <dbReference type="ARBA" id="ARBA00022737"/>
    </source>
</evidence>
<comment type="subcellular location">
    <subcellularLocation>
        <location evidence="1">Membrane</location>
        <topology evidence="1">Multi-pass membrane protein</topology>
    </subcellularLocation>
</comment>
<proteinExistence type="inferred from homology"/>
<keyword evidence="7" id="KW-0067">ATP-binding</keyword>
<feature type="transmembrane region" description="Helical" evidence="11">
    <location>
        <begin position="500"/>
        <end position="526"/>
    </location>
</feature>
<keyword evidence="3" id="KW-0813">Transport</keyword>
<feature type="domain" description="ABC transporter" evidence="12">
    <location>
        <begin position="833"/>
        <end position="1073"/>
    </location>
</feature>
<sequence>MEGVSSGAALRPEEEEEALRWAALEKLPTYDRLRKTVLESLAETDNQGNRLVHKEIDVRKLKMTDQQEFINRVFKVVEEDNEKFLRKFRNRIDKVGINLPTVEVRFENLTVEADCLIGNRALPTLPNATCNIAELALSYFGIKLVQRTKLTILKDVSGIIKPSRMTLLLGPPSSGRTTLLSALAGRLNSNLKVSGEINYNGHRLNEFVPQKTSVYIGQNDVHAAEMTVRETLHFSARCQGVGSRYELLKEVVKREKDAGIFPDADVDLFMKATAIEGVQSSLITDYILRILGLDVCRETIVGDQMKVGISGGQKKRLTTDATILMSLLQPTPETFDLFDDIILLSEGHIVYQGPREHVLEFFKSCGFQCPDRKGTADFLQEVTSRKDQEQYWSDRSEPHRYIPVSELVERFRHFHVGLQLQNEISVPYEKAQNHKAALVYKKHLVPSRELLKVNFEKEWLLIKRNSFFYIFKTVQIIIVAIVASTVFLRTKLHTRNEEDGAVYIGALVFGMVINTFNGVAELLLIIERLPAFYKHRDTLFHPPWTFTLPIFLLRIPISLFESSVWMVMTYYTIGFAPEASRFFKQLLWVFMIQQMAAGVFRLIAGICRTVIVSNTGGSLTLLLVFLLSGFILPKGQIPIWWRWAYWVSPLTYGYNSVAVNEMLAPRWMYKLASDNVTRLGVAVLRNFEVFPEKEWYWIGIAALLGIAVLFNVLLTFSLMYLNPLGNPQAVIFKEQTKGMETDQEQSKKATRLKKSNLEKDPIPVSLSSIEGNNRGETRTPRMSCHCNVNESNTNEDSILGATRAATPKKGMVMPFTPLAMSFDNVNYFVEMPLEMKELGITEDRLQLLREVTGTFRPGILTALMGISGAGKTTLMDVLAGRKTLGYTEGDIRISGFPKRQETFARISGYCEQYDVHSPQVTVYESLIYSAFPRLPKEYGEDEKMIFVDEVMDLIELDNLKDAIVGIPGVSGLSTGQRKRLTIAVELVANPSIIFMDEPTSGLDARAAAIVMRTVRNIVDTGRTVVCTIHQPSIDIFEAFDELLLMKNGGQLIYAGSLGQHARNIIEYFEAIPGVPKLKEKYNPATWMLEVSSMATEARLGIDFAEYYKSTTFYQQNKARVEDLSTPPPGAKDLHFPSQYSQPTWDQFKSCLWKQWWTYWRNPDYNLSRYFYTLATALMVGTIFWNVGTKRESNTDLLTIIGAMFASVLFIGINNSTTVQPVVAVERAVFYRERAAGFYSALPYAMAQVIIEIPYVLLQTAYYTVIVYAMVSFEWAAAKFFWFFIINFLTFLYFTYYGMMAVSVTPNQQIAAVLSNSFYYLFNLFSGFFIPKPSIPIWWMWYYYICPISWTIYGLIVSQYGDVEDTIKVPGLSIKPTIKAYIEDHFGYDMNLMGTVAAVLAGFVVFFAFMYAYCIKILNFRMR</sequence>
<dbReference type="EMBL" id="CACTIH010002323">
    <property type="protein sequence ID" value="CAA2975914.1"/>
    <property type="molecule type" value="Genomic_DNA"/>
</dbReference>
<dbReference type="PROSITE" id="PS50893">
    <property type="entry name" value="ABC_TRANSPORTER_2"/>
    <property type="match status" value="1"/>
</dbReference>
<evidence type="ECO:0000256" key="9">
    <source>
        <dbReference type="ARBA" id="ARBA00023136"/>
    </source>
</evidence>
<accession>A0A8S0RAZ7</accession>
<dbReference type="OrthoDB" id="66620at2759"/>
<feature type="transmembrane region" description="Helical" evidence="11">
    <location>
        <begin position="1340"/>
        <end position="1360"/>
    </location>
</feature>
<dbReference type="Pfam" id="PF14510">
    <property type="entry name" value="ABC_trans_N"/>
    <property type="match status" value="1"/>
</dbReference>
<dbReference type="SUPFAM" id="SSF52540">
    <property type="entry name" value="P-loop containing nucleoside triphosphate hydrolases"/>
    <property type="match status" value="2"/>
</dbReference>
<dbReference type="InterPro" id="IPR003593">
    <property type="entry name" value="AAA+_ATPase"/>
</dbReference>
<organism evidence="13 14">
    <name type="scientific">Olea europaea subsp. europaea</name>
    <dbReference type="NCBI Taxonomy" id="158383"/>
    <lineage>
        <taxon>Eukaryota</taxon>
        <taxon>Viridiplantae</taxon>
        <taxon>Streptophyta</taxon>
        <taxon>Embryophyta</taxon>
        <taxon>Tracheophyta</taxon>
        <taxon>Spermatophyta</taxon>
        <taxon>Magnoliopsida</taxon>
        <taxon>eudicotyledons</taxon>
        <taxon>Gunneridae</taxon>
        <taxon>Pentapetalae</taxon>
        <taxon>asterids</taxon>
        <taxon>lamiids</taxon>
        <taxon>Lamiales</taxon>
        <taxon>Oleaceae</taxon>
        <taxon>Oleeae</taxon>
        <taxon>Olea</taxon>
    </lineage>
</organism>
<dbReference type="GO" id="GO:0140359">
    <property type="term" value="F:ABC-type transporter activity"/>
    <property type="evidence" value="ECO:0007669"/>
    <property type="project" value="InterPro"/>
</dbReference>
<evidence type="ECO:0000256" key="8">
    <source>
        <dbReference type="ARBA" id="ARBA00022989"/>
    </source>
</evidence>
<dbReference type="GO" id="GO:0005524">
    <property type="term" value="F:ATP binding"/>
    <property type="evidence" value="ECO:0007669"/>
    <property type="project" value="UniProtKB-KW"/>
</dbReference>
<comment type="similarity">
    <text evidence="2">Belongs to the ABC transporter superfamily. ABCG family. PDR (TC 3.A.1.205) subfamily.</text>
</comment>